<comment type="caution">
    <text evidence="2">The sequence shown here is derived from an EMBL/GenBank/DDBJ whole genome shotgun (WGS) entry which is preliminary data.</text>
</comment>
<dbReference type="RefSeq" id="WP_156482700.1">
    <property type="nucleotide sequence ID" value="NZ_LT985134.1"/>
</dbReference>
<dbReference type="AlphaFoldDB" id="A0A166ALW8"/>
<sequence>MEKNQKIIIGALVVIIAVIAIVGAVMFIDDMNKQENHNSCRIYFGK</sequence>
<keyword evidence="1" id="KW-1133">Transmembrane helix</keyword>
<dbReference type="STRING" id="66851.MBORA_12850"/>
<dbReference type="PATRIC" id="fig|66851.6.peg.1396"/>
<keyword evidence="1" id="KW-0472">Membrane</keyword>
<name>A0A166ALW8_METOA</name>
<gene>
    <name evidence="2" type="ORF">MBORA_12850</name>
</gene>
<keyword evidence="1" id="KW-0812">Transmembrane</keyword>
<feature type="transmembrane region" description="Helical" evidence="1">
    <location>
        <begin position="7"/>
        <end position="28"/>
    </location>
</feature>
<keyword evidence="3" id="KW-1185">Reference proteome</keyword>
<evidence type="ECO:0000313" key="3">
    <source>
        <dbReference type="Proteomes" id="UP000077428"/>
    </source>
</evidence>
<reference evidence="3" key="1">
    <citation type="journal article" date="2016" name="Genome Announc.">
        <title>Draft Genome Sequences of Methanobrevibacter curvatus DSM11111, Methanobrevibacter cuticularis DSM11139, Methanobrevibacter filiformis DSM11501, and Methanobrevibacter oralis DSM7256.</title>
        <authorList>
            <person name="Poehlein A."/>
            <person name="Seedorf H."/>
        </authorList>
    </citation>
    <scope>NUCLEOTIDE SEQUENCE [LARGE SCALE GENOMIC DNA]</scope>
    <source>
        <strain evidence="3">DSM 7256 / JCM 30027 / ZR</strain>
    </source>
</reference>
<proteinExistence type="predicted"/>
<protein>
    <submittedName>
        <fullName evidence="2">Uncharacterized protein</fullName>
    </submittedName>
</protein>
<organism evidence="2 3">
    <name type="scientific">Methanobrevibacter oralis</name>
    <dbReference type="NCBI Taxonomy" id="66851"/>
    <lineage>
        <taxon>Archaea</taxon>
        <taxon>Methanobacteriati</taxon>
        <taxon>Methanobacteriota</taxon>
        <taxon>Methanomada group</taxon>
        <taxon>Methanobacteria</taxon>
        <taxon>Methanobacteriales</taxon>
        <taxon>Methanobacteriaceae</taxon>
        <taxon>Methanobrevibacter</taxon>
    </lineage>
</organism>
<dbReference type="Proteomes" id="UP000077428">
    <property type="component" value="Unassembled WGS sequence"/>
</dbReference>
<accession>A0A166ALW8</accession>
<evidence type="ECO:0000313" key="2">
    <source>
        <dbReference type="EMBL" id="KZX12209.1"/>
    </source>
</evidence>
<dbReference type="EMBL" id="LWMU01000073">
    <property type="protein sequence ID" value="KZX12209.1"/>
    <property type="molecule type" value="Genomic_DNA"/>
</dbReference>
<evidence type="ECO:0000256" key="1">
    <source>
        <dbReference type="SAM" id="Phobius"/>
    </source>
</evidence>